<evidence type="ECO:0000313" key="2">
    <source>
        <dbReference type="Proteomes" id="UP000049983"/>
    </source>
</evidence>
<dbReference type="EMBL" id="CXWC01000013">
    <property type="protein sequence ID" value="CTQ77637.1"/>
    <property type="molecule type" value="Genomic_DNA"/>
</dbReference>
<organism evidence="1 2">
    <name type="scientific">Roseibium album</name>
    <dbReference type="NCBI Taxonomy" id="311410"/>
    <lineage>
        <taxon>Bacteria</taxon>
        <taxon>Pseudomonadati</taxon>
        <taxon>Pseudomonadota</taxon>
        <taxon>Alphaproteobacteria</taxon>
        <taxon>Hyphomicrobiales</taxon>
        <taxon>Stappiaceae</taxon>
        <taxon>Roseibium</taxon>
    </lineage>
</organism>
<sequence length="74" mass="8493">MQMPRCRLRIGKGPTFRAPPRRTLPRTYDDHLSTEVHLLIKLKTVLSSLDQFIAARVCRGLDDEFCNAQVLVRA</sequence>
<protein>
    <submittedName>
        <fullName evidence="1">Uncharacterized protein</fullName>
    </submittedName>
</protein>
<gene>
    <name evidence="1" type="ORF">LA5096_05242</name>
</gene>
<name>A0A0M6ZD82_9HYPH</name>
<proteinExistence type="predicted"/>
<evidence type="ECO:0000313" key="1">
    <source>
        <dbReference type="EMBL" id="CTQ77637.1"/>
    </source>
</evidence>
<keyword evidence="2" id="KW-1185">Reference proteome</keyword>
<accession>A0A0M6ZD82</accession>
<dbReference type="AlphaFoldDB" id="A0A0M6ZD82"/>
<dbReference type="Proteomes" id="UP000049983">
    <property type="component" value="Unassembled WGS sequence"/>
</dbReference>
<reference evidence="2" key="1">
    <citation type="submission" date="2015-07" db="EMBL/GenBank/DDBJ databases">
        <authorList>
            <person name="Rodrigo-Torres Lidia"/>
            <person name="Arahal R.David."/>
        </authorList>
    </citation>
    <scope>NUCLEOTIDE SEQUENCE [LARGE SCALE GENOMIC DNA]</scope>
    <source>
        <strain evidence="2">CECT 5096</strain>
    </source>
</reference>